<comment type="caution">
    <text evidence="1">The sequence shown here is derived from an EMBL/GenBank/DDBJ whole genome shotgun (WGS) entry which is preliminary data.</text>
</comment>
<evidence type="ECO:0000313" key="2">
    <source>
        <dbReference type="Proteomes" id="UP000606870"/>
    </source>
</evidence>
<name>A0ABR6VI07_9FIRM</name>
<gene>
    <name evidence="1" type="ORF">H8J70_03435</name>
</gene>
<evidence type="ECO:0000313" key="1">
    <source>
        <dbReference type="EMBL" id="MBC3536304.1"/>
    </source>
</evidence>
<keyword evidence="2" id="KW-1185">Reference proteome</keyword>
<dbReference type="Proteomes" id="UP000606870">
    <property type="component" value="Unassembled WGS sequence"/>
</dbReference>
<dbReference type="Gene3D" id="3.40.109.40">
    <property type="match status" value="1"/>
</dbReference>
<protein>
    <recommendedName>
        <fullName evidence="3">Methionine synthase</fullName>
    </recommendedName>
</protein>
<accession>A0ABR6VI07</accession>
<evidence type="ECO:0008006" key="3">
    <source>
        <dbReference type="Google" id="ProtNLM"/>
    </source>
</evidence>
<sequence>MLKHIDADKVLELAKQRTADAATPELATEVCNTVVKLAHPVSVFYQFFYDKDTHTFQCNDPFEIQGETIRSYLETTEVAIIMAVSLGKEVEDAADALFLEKDFTKGILMDSAISVATEQMVGQLCSYIDSLGAPEDYKIVWRVTPGYGDTPQRQSVTLARAVQASQIGITITPTNMLIPRKAVTAVVGMNHVGEGGCSASGCSSCSHNCHEEE</sequence>
<organism evidence="1 2">
    <name type="scientific">Megasphaera hominis</name>
    <dbReference type="NCBI Taxonomy" id="159836"/>
    <lineage>
        <taxon>Bacteria</taxon>
        <taxon>Bacillati</taxon>
        <taxon>Bacillota</taxon>
        <taxon>Negativicutes</taxon>
        <taxon>Veillonellales</taxon>
        <taxon>Veillonellaceae</taxon>
        <taxon>Megasphaera</taxon>
    </lineage>
</organism>
<dbReference type="InterPro" id="IPR037010">
    <property type="entry name" value="VitB12-dep_Met_synth_activ_sf"/>
</dbReference>
<dbReference type="SUPFAM" id="SSF56507">
    <property type="entry name" value="Methionine synthase activation domain-like"/>
    <property type="match status" value="1"/>
</dbReference>
<reference evidence="1 2" key="1">
    <citation type="submission" date="2020-08" db="EMBL/GenBank/DDBJ databases">
        <authorList>
            <person name="Liu C."/>
            <person name="Sun Q."/>
        </authorList>
    </citation>
    <scope>NUCLEOTIDE SEQUENCE [LARGE SCALE GENOMIC DNA]</scope>
    <source>
        <strain evidence="1 2">NSJ-59</strain>
    </source>
</reference>
<proteinExistence type="predicted"/>
<dbReference type="EMBL" id="JACOGK010000007">
    <property type="protein sequence ID" value="MBC3536304.1"/>
    <property type="molecule type" value="Genomic_DNA"/>
</dbReference>